<comment type="caution">
    <text evidence="3">The sequence shown here is derived from an EMBL/GenBank/DDBJ whole genome shotgun (WGS) entry which is preliminary data.</text>
</comment>
<proteinExistence type="predicted"/>
<dbReference type="PANTHER" id="PTHR48081:SF33">
    <property type="entry name" value="KYNURENINE FORMAMIDASE"/>
    <property type="match status" value="1"/>
</dbReference>
<dbReference type="PANTHER" id="PTHR48081">
    <property type="entry name" value="AB HYDROLASE SUPERFAMILY PROTEIN C4A8.06C"/>
    <property type="match status" value="1"/>
</dbReference>
<reference evidence="4" key="1">
    <citation type="journal article" date="2019" name="Int. J. Syst. Evol. Microbiol.">
        <title>The Global Catalogue of Microorganisms (GCM) 10K type strain sequencing project: providing services to taxonomists for standard genome sequencing and annotation.</title>
        <authorList>
            <consortium name="The Broad Institute Genomics Platform"/>
            <consortium name="The Broad Institute Genome Sequencing Center for Infectious Disease"/>
            <person name="Wu L."/>
            <person name="Ma J."/>
        </authorList>
    </citation>
    <scope>NUCLEOTIDE SEQUENCE [LARGE SCALE GENOMIC DNA]</scope>
    <source>
        <strain evidence="4">KCTC 22228</strain>
    </source>
</reference>
<dbReference type="Pfam" id="PF20434">
    <property type="entry name" value="BD-FAE"/>
    <property type="match status" value="1"/>
</dbReference>
<dbReference type="Gene3D" id="3.40.50.1820">
    <property type="entry name" value="alpha/beta hydrolase"/>
    <property type="match status" value="1"/>
</dbReference>
<organism evidence="3 4">
    <name type="scientific">Litchfieldella qijiaojingensis</name>
    <dbReference type="NCBI Taxonomy" id="980347"/>
    <lineage>
        <taxon>Bacteria</taxon>
        <taxon>Pseudomonadati</taxon>
        <taxon>Pseudomonadota</taxon>
        <taxon>Gammaproteobacteria</taxon>
        <taxon>Oceanospirillales</taxon>
        <taxon>Halomonadaceae</taxon>
        <taxon>Litchfieldella</taxon>
    </lineage>
</organism>
<accession>A0ABQ2YUJ1</accession>
<evidence type="ECO:0000256" key="1">
    <source>
        <dbReference type="ARBA" id="ARBA00022801"/>
    </source>
</evidence>
<dbReference type="Proteomes" id="UP000653056">
    <property type="component" value="Unassembled WGS sequence"/>
</dbReference>
<evidence type="ECO:0000313" key="3">
    <source>
        <dbReference type="EMBL" id="GGX93883.1"/>
    </source>
</evidence>
<gene>
    <name evidence="3" type="ORF">GCM10007160_21670</name>
</gene>
<protein>
    <submittedName>
        <fullName evidence="3">Esterase</fullName>
    </submittedName>
</protein>
<dbReference type="InterPro" id="IPR050300">
    <property type="entry name" value="GDXG_lipolytic_enzyme"/>
</dbReference>
<dbReference type="InterPro" id="IPR049492">
    <property type="entry name" value="BD-FAE-like_dom"/>
</dbReference>
<evidence type="ECO:0000259" key="2">
    <source>
        <dbReference type="Pfam" id="PF20434"/>
    </source>
</evidence>
<feature type="domain" description="BD-FAE-like" evidence="2">
    <location>
        <begin position="62"/>
        <end position="157"/>
    </location>
</feature>
<keyword evidence="1" id="KW-0378">Hydrolase</keyword>
<keyword evidence="4" id="KW-1185">Reference proteome</keyword>
<sequence length="285" mass="31925">MLYRDFATQEQIDAQYDPMRGRDRAALLADWQTRSAATRSRLMVREDLAYGPSLAERLDLFPAQKANAPLHVFFHGGYWRSLSHKEFSFVAERLVEAGISVAVVNYALCPSVPFSELVRQCQASLAWLYRHADELGADARRITVSGHSAGGHLCGMLIATDWEGVFGLPNDLIKGALAISGLFDLRPFPYSWLQPSLQLTGREVTDYSPLFLPPRVSAPVILTAGSEEPSEFERQMNTYAEHLRVRAYGLAVEASLKEGDDHFSILEHYVRSNGDFITAIERFND</sequence>
<dbReference type="EMBL" id="BMXS01000010">
    <property type="protein sequence ID" value="GGX93883.1"/>
    <property type="molecule type" value="Genomic_DNA"/>
</dbReference>
<dbReference type="RefSeq" id="WP_189469047.1">
    <property type="nucleotide sequence ID" value="NZ_BMXS01000010.1"/>
</dbReference>
<evidence type="ECO:0000313" key="4">
    <source>
        <dbReference type="Proteomes" id="UP000653056"/>
    </source>
</evidence>
<name>A0ABQ2YUJ1_9GAMM</name>
<dbReference type="InterPro" id="IPR029058">
    <property type="entry name" value="AB_hydrolase_fold"/>
</dbReference>
<dbReference type="SUPFAM" id="SSF53474">
    <property type="entry name" value="alpha/beta-Hydrolases"/>
    <property type="match status" value="1"/>
</dbReference>